<accession>A0AA47M1L9</accession>
<dbReference type="PANTHER" id="PTHR10106:SF38">
    <property type="entry name" value="LYSOSOMAL MEMBRANE ASCORBATE-DEPENDENT FERRIREDUCTASE CYB561A3"/>
    <property type="match status" value="1"/>
</dbReference>
<keyword evidence="6" id="KW-0349">Heme</keyword>
<name>A0AA47M1L9_MERPO</name>
<comment type="cofactor">
    <cofactor evidence="1">
        <name>heme b</name>
        <dbReference type="ChEBI" id="CHEBI:60344"/>
    </cofactor>
</comment>
<organism evidence="26 27">
    <name type="scientific">Merluccius polli</name>
    <name type="common">Benguela hake</name>
    <name type="synonym">Merluccius cadenati</name>
    <dbReference type="NCBI Taxonomy" id="89951"/>
    <lineage>
        <taxon>Eukaryota</taxon>
        <taxon>Metazoa</taxon>
        <taxon>Chordata</taxon>
        <taxon>Craniata</taxon>
        <taxon>Vertebrata</taxon>
        <taxon>Euteleostomi</taxon>
        <taxon>Actinopterygii</taxon>
        <taxon>Neopterygii</taxon>
        <taxon>Teleostei</taxon>
        <taxon>Neoteleostei</taxon>
        <taxon>Acanthomorphata</taxon>
        <taxon>Zeiogadaria</taxon>
        <taxon>Gadariae</taxon>
        <taxon>Gadiformes</taxon>
        <taxon>Gadoidei</taxon>
        <taxon>Merlucciidae</taxon>
        <taxon>Merluccius</taxon>
    </lineage>
</organism>
<keyword evidence="14" id="KW-0408">Iron</keyword>
<evidence type="ECO:0000256" key="23">
    <source>
        <dbReference type="ARBA" id="ARBA00048457"/>
    </source>
</evidence>
<evidence type="ECO:0000256" key="1">
    <source>
        <dbReference type="ARBA" id="ARBA00001970"/>
    </source>
</evidence>
<dbReference type="InterPro" id="IPR043205">
    <property type="entry name" value="CYB561/CYBRD1-like"/>
</dbReference>
<evidence type="ECO:0000259" key="25">
    <source>
        <dbReference type="PROSITE" id="PS50939"/>
    </source>
</evidence>
<feature type="transmembrane region" description="Helical" evidence="24">
    <location>
        <begin position="252"/>
        <end position="272"/>
    </location>
</feature>
<evidence type="ECO:0000256" key="5">
    <source>
        <dbReference type="ARBA" id="ARBA00022448"/>
    </source>
</evidence>
<evidence type="ECO:0000256" key="21">
    <source>
        <dbReference type="ARBA" id="ARBA00042571"/>
    </source>
</evidence>
<evidence type="ECO:0000256" key="18">
    <source>
        <dbReference type="ARBA" id="ARBA00024225"/>
    </source>
</evidence>
<proteinExistence type="predicted"/>
<keyword evidence="13" id="KW-0560">Oxidoreductase</keyword>
<evidence type="ECO:0000313" key="27">
    <source>
        <dbReference type="Proteomes" id="UP001174136"/>
    </source>
</evidence>
<gene>
    <name evidence="26" type="primary">cyb561a3</name>
    <name evidence="26" type="ORF">N1851_033235</name>
</gene>
<dbReference type="FunFam" id="1.20.120.1770:FF:000001">
    <property type="entry name" value="Cytochrome b reductase 1"/>
    <property type="match status" value="1"/>
</dbReference>
<dbReference type="GO" id="GO:0140571">
    <property type="term" value="F:transmembrane ascorbate ferrireductase activity"/>
    <property type="evidence" value="ECO:0007669"/>
    <property type="project" value="UniProtKB-EC"/>
</dbReference>
<feature type="transmembrane region" description="Helical" evidence="24">
    <location>
        <begin position="167"/>
        <end position="194"/>
    </location>
</feature>
<evidence type="ECO:0000256" key="4">
    <source>
        <dbReference type="ARBA" id="ARBA00011738"/>
    </source>
</evidence>
<evidence type="ECO:0000256" key="20">
    <source>
        <dbReference type="ARBA" id="ARBA00042550"/>
    </source>
</evidence>
<evidence type="ECO:0000256" key="9">
    <source>
        <dbReference type="ARBA" id="ARBA00022753"/>
    </source>
</evidence>
<protein>
    <recommendedName>
        <fullName evidence="19">Lysosomal membrane ascorbate-dependent ferrireductase CYB561A3</fullName>
        <ecNumber evidence="18">7.2.1.3</ecNumber>
    </recommendedName>
    <alternativeName>
        <fullName evidence="21">Cytochrome b ascorbate-dependent protein 3</fullName>
    </alternativeName>
    <alternativeName>
        <fullName evidence="20">Lysosomal cytochrome b</fullName>
    </alternativeName>
</protein>
<dbReference type="AlphaFoldDB" id="A0AA47M1L9"/>
<dbReference type="Gene3D" id="1.20.120.1770">
    <property type="match status" value="1"/>
</dbReference>
<evidence type="ECO:0000256" key="24">
    <source>
        <dbReference type="SAM" id="Phobius"/>
    </source>
</evidence>
<keyword evidence="16" id="KW-0325">Glycoprotein</keyword>
<keyword evidence="17" id="KW-0458">Lysosome</keyword>
<evidence type="ECO:0000256" key="16">
    <source>
        <dbReference type="ARBA" id="ARBA00023180"/>
    </source>
</evidence>
<keyword evidence="8" id="KW-0479">Metal-binding</keyword>
<keyword evidence="7 24" id="KW-0812">Transmembrane</keyword>
<keyword evidence="27" id="KW-1185">Reference proteome</keyword>
<evidence type="ECO:0000256" key="11">
    <source>
        <dbReference type="ARBA" id="ARBA00022982"/>
    </source>
</evidence>
<keyword evidence="9" id="KW-0967">Endosome</keyword>
<evidence type="ECO:0000256" key="13">
    <source>
        <dbReference type="ARBA" id="ARBA00023002"/>
    </source>
</evidence>
<dbReference type="Pfam" id="PF03188">
    <property type="entry name" value="Cytochrom_B561"/>
    <property type="match status" value="1"/>
</dbReference>
<comment type="subunit">
    <text evidence="4">Homodimer.</text>
</comment>
<reference evidence="26" key="1">
    <citation type="journal article" date="2023" name="Front. Mar. Sci.">
        <title>A new Merluccius polli reference genome to investigate the effects of global change in West African waters.</title>
        <authorList>
            <person name="Mateo J.L."/>
            <person name="Blanco-Fernandez C."/>
            <person name="Garcia-Vazquez E."/>
            <person name="Machado-Schiaffino G."/>
        </authorList>
    </citation>
    <scope>NUCLEOTIDE SEQUENCE</scope>
    <source>
        <strain evidence="26">C29</strain>
        <tissue evidence="26">Fin</tissue>
    </source>
</reference>
<dbReference type="GO" id="GO:0005765">
    <property type="term" value="C:lysosomal membrane"/>
    <property type="evidence" value="ECO:0007669"/>
    <property type="project" value="UniProtKB-SubCell"/>
</dbReference>
<comment type="subcellular location">
    <subcellularLocation>
        <location evidence="2">Late endosome membrane</location>
        <topology evidence="2">Multi-pass membrane protein</topology>
    </subcellularLocation>
    <subcellularLocation>
        <location evidence="3">Lysosome membrane</location>
        <topology evidence="3">Multi-pass membrane protein</topology>
    </subcellularLocation>
</comment>
<sequence>MQQLIGQLSPKRSPNLGNFRLQHLNTTDECRSEATTDKQNTEVKYLHDMATMSRMSFYWCFLLCACLGVACVACVCVWSSQWRGGFAWDSSARQFNWHPVLMVSGLVVLYGYGAVLYRVPLTWGGDKRPWKLAHAGLMLLALLLSIVGLCAVFQVHSAKQIPALYSIHSWVGICTVALFAMQWVVGFGGFLLPCSPVSLRVVLKPLHVWLGASILTLSIAACISGINENLIFNLKGTVNGTQPYSSLPPEAVFANSLGVLIVVFGLVVLRILSNRNWERPEPGIQDAVYRPLLQEENE</sequence>
<evidence type="ECO:0000256" key="22">
    <source>
        <dbReference type="ARBA" id="ARBA00046132"/>
    </source>
</evidence>
<keyword evidence="10" id="KW-1278">Translocase</keyword>
<dbReference type="EMBL" id="JAOPHQ010006311">
    <property type="protein sequence ID" value="KAK0131970.1"/>
    <property type="molecule type" value="Genomic_DNA"/>
</dbReference>
<dbReference type="GO" id="GO:0046872">
    <property type="term" value="F:metal ion binding"/>
    <property type="evidence" value="ECO:0007669"/>
    <property type="project" value="UniProtKB-KW"/>
</dbReference>
<feature type="domain" description="Cytochrome b561" evidence="25">
    <location>
        <begin position="63"/>
        <end position="273"/>
    </location>
</feature>
<comment type="catalytic activity">
    <reaction evidence="23">
        <text>Fe(3+)(out) + L-ascorbate(in) = monodehydro-L-ascorbate radical(in) + Fe(2+)(out) + H(+)</text>
        <dbReference type="Rhea" id="RHEA:30403"/>
        <dbReference type="ChEBI" id="CHEBI:15378"/>
        <dbReference type="ChEBI" id="CHEBI:29033"/>
        <dbReference type="ChEBI" id="CHEBI:29034"/>
        <dbReference type="ChEBI" id="CHEBI:38290"/>
        <dbReference type="ChEBI" id="CHEBI:59513"/>
        <dbReference type="EC" id="7.2.1.3"/>
    </reaction>
    <physiologicalReaction direction="left-to-right" evidence="23">
        <dbReference type="Rhea" id="RHEA:30404"/>
    </physiologicalReaction>
</comment>
<keyword evidence="12 24" id="KW-1133">Transmembrane helix</keyword>
<evidence type="ECO:0000256" key="6">
    <source>
        <dbReference type="ARBA" id="ARBA00022617"/>
    </source>
</evidence>
<feature type="transmembrane region" description="Helical" evidence="24">
    <location>
        <begin position="57"/>
        <end position="80"/>
    </location>
</feature>
<evidence type="ECO:0000256" key="17">
    <source>
        <dbReference type="ARBA" id="ARBA00023228"/>
    </source>
</evidence>
<dbReference type="InterPro" id="IPR006593">
    <property type="entry name" value="Cyt_b561/ferric_Rdtase_TM"/>
</dbReference>
<evidence type="ECO:0000256" key="2">
    <source>
        <dbReference type="ARBA" id="ARBA00004107"/>
    </source>
</evidence>
<evidence type="ECO:0000256" key="3">
    <source>
        <dbReference type="ARBA" id="ARBA00004155"/>
    </source>
</evidence>
<keyword evidence="11" id="KW-0249">Electron transport</keyword>
<evidence type="ECO:0000256" key="8">
    <source>
        <dbReference type="ARBA" id="ARBA00022723"/>
    </source>
</evidence>
<evidence type="ECO:0000313" key="26">
    <source>
        <dbReference type="EMBL" id="KAK0131970.1"/>
    </source>
</evidence>
<evidence type="ECO:0000256" key="12">
    <source>
        <dbReference type="ARBA" id="ARBA00022989"/>
    </source>
</evidence>
<dbReference type="PANTHER" id="PTHR10106">
    <property type="entry name" value="CYTOCHROME B561-RELATED"/>
    <property type="match status" value="1"/>
</dbReference>
<feature type="transmembrane region" description="Helical" evidence="24">
    <location>
        <begin position="132"/>
        <end position="155"/>
    </location>
</feature>
<keyword evidence="15 24" id="KW-0472">Membrane</keyword>
<feature type="transmembrane region" description="Helical" evidence="24">
    <location>
        <begin position="206"/>
        <end position="226"/>
    </location>
</feature>
<keyword evidence="5" id="KW-0813">Transport</keyword>
<feature type="transmembrane region" description="Helical" evidence="24">
    <location>
        <begin position="100"/>
        <end position="120"/>
    </location>
</feature>
<evidence type="ECO:0000256" key="14">
    <source>
        <dbReference type="ARBA" id="ARBA00023004"/>
    </source>
</evidence>
<dbReference type="SMART" id="SM00665">
    <property type="entry name" value="B561"/>
    <property type="match status" value="1"/>
</dbReference>
<comment type="caution">
    <text evidence="26">The sequence shown here is derived from an EMBL/GenBank/DDBJ whole genome shotgun (WGS) entry which is preliminary data.</text>
</comment>
<evidence type="ECO:0000256" key="10">
    <source>
        <dbReference type="ARBA" id="ARBA00022967"/>
    </source>
</evidence>
<dbReference type="Proteomes" id="UP001174136">
    <property type="component" value="Unassembled WGS sequence"/>
</dbReference>
<evidence type="ECO:0000256" key="7">
    <source>
        <dbReference type="ARBA" id="ARBA00022692"/>
    </source>
</evidence>
<dbReference type="EC" id="7.2.1.3" evidence="18"/>
<dbReference type="GO" id="GO:0031902">
    <property type="term" value="C:late endosome membrane"/>
    <property type="evidence" value="ECO:0007669"/>
    <property type="project" value="UniProtKB-SubCell"/>
</dbReference>
<evidence type="ECO:0000256" key="19">
    <source>
        <dbReference type="ARBA" id="ARBA00040498"/>
    </source>
</evidence>
<comment type="function">
    <text evidence="22">Transmembrane reductase that uses ascorbate as an electron donor in the cytoplasm and transfers electrons across membranes to reduce iron cations Fe(3+) into Fe(2+) in the lumen of the late endosome and lysosome. Reduced iron can then be extruded from the late endosome and lysosome to the cytoplasm by divalent metal-specific transporters. It is therefore most probably involved in endosomal and lysosomal cellular iron homeostasis.</text>
</comment>
<evidence type="ECO:0000256" key="15">
    <source>
        <dbReference type="ARBA" id="ARBA00023136"/>
    </source>
</evidence>
<dbReference type="PROSITE" id="PS50939">
    <property type="entry name" value="CYTOCHROME_B561"/>
    <property type="match status" value="1"/>
</dbReference>